<keyword evidence="7" id="KW-1015">Disulfide bond</keyword>
<evidence type="ECO:0000256" key="7">
    <source>
        <dbReference type="ARBA" id="ARBA00023157"/>
    </source>
</evidence>
<dbReference type="SMART" id="SM00645">
    <property type="entry name" value="Pept_C1"/>
    <property type="match status" value="1"/>
</dbReference>
<protein>
    <recommendedName>
        <fullName evidence="9">Peptidase C1A papain C-terminal domain-containing protein</fullName>
    </recommendedName>
</protein>
<evidence type="ECO:0000256" key="3">
    <source>
        <dbReference type="ARBA" id="ARBA00022729"/>
    </source>
</evidence>
<dbReference type="GO" id="GO:0008234">
    <property type="term" value="F:cysteine-type peptidase activity"/>
    <property type="evidence" value="ECO:0007669"/>
    <property type="project" value="UniProtKB-KW"/>
</dbReference>
<feature type="region of interest" description="Disordered" evidence="8">
    <location>
        <begin position="1"/>
        <end position="92"/>
    </location>
</feature>
<dbReference type="GO" id="GO:0006508">
    <property type="term" value="P:proteolysis"/>
    <property type="evidence" value="ECO:0007669"/>
    <property type="project" value="UniProtKB-KW"/>
</dbReference>
<dbReference type="AlphaFoldDB" id="A0A182N9W7"/>
<evidence type="ECO:0000259" key="9">
    <source>
        <dbReference type="SMART" id="SM00645"/>
    </source>
</evidence>
<dbReference type="PANTHER" id="PTHR12411">
    <property type="entry name" value="CYSTEINE PROTEASE FAMILY C1-RELATED"/>
    <property type="match status" value="1"/>
</dbReference>
<evidence type="ECO:0000256" key="4">
    <source>
        <dbReference type="ARBA" id="ARBA00022801"/>
    </source>
</evidence>
<organism evidence="10 11">
    <name type="scientific">Anopheles dirus</name>
    <dbReference type="NCBI Taxonomy" id="7168"/>
    <lineage>
        <taxon>Eukaryota</taxon>
        <taxon>Metazoa</taxon>
        <taxon>Ecdysozoa</taxon>
        <taxon>Arthropoda</taxon>
        <taxon>Hexapoda</taxon>
        <taxon>Insecta</taxon>
        <taxon>Pterygota</taxon>
        <taxon>Neoptera</taxon>
        <taxon>Endopterygota</taxon>
        <taxon>Diptera</taxon>
        <taxon>Nematocera</taxon>
        <taxon>Culicoidea</taxon>
        <taxon>Culicidae</taxon>
        <taxon>Anophelinae</taxon>
        <taxon>Anopheles</taxon>
    </lineage>
</organism>
<dbReference type="FunFam" id="3.90.70.10:FF:000031">
    <property type="entry name" value="Cathepsin B"/>
    <property type="match status" value="1"/>
</dbReference>
<sequence>MGGVFDAAASRFGRPVTRCDVRRGPCSPKTPSSPKQPPESPSTKGKHKRTTDSKPARKDPSKKHRTGSDNGGSKILHTVEKRDPPPRKPGCKVCLPDDPTGFLLGEIDHIRERILDRPDSISCRQAIALAQDIRHRVDAIVLPALVSGKFTMAMGPVVAIIGLLCLQGTHAAGSAENNLAFKLFVQNSGEHTQSRSNYANYPFRYAGQQANATPEYFRFGNGRTMRSQAEFAAAINNRTTSWKAGVNPKRSDQYRPGVLSDEAMKYQLPKGFVLNKYEEPLPMSFDARQKWSNCPSMNTVRNQGCCDSSYAVAAVSTMTDRWCVHSDGTEQFNFGAFDVLSCCPQCGFGCNGGVPSAVWQYWVESGVTSGGAYGSNQGCQSYPFDICRKAGEATVVPLCLRVCQPGYNVTYAQDKHYGRVAYSVPNDEERIMYELYNFGPVQTSFTMFTDFVQYKSGVYRHTSGLRVGTQSVRVLGWGEENNVKFWLCANSWGTAWGDGGYFKIVRGEDHLSVEANVVTGLPLFR</sequence>
<dbReference type="Gene3D" id="3.90.70.10">
    <property type="entry name" value="Cysteine proteinases"/>
    <property type="match status" value="1"/>
</dbReference>
<dbReference type="Pfam" id="PF00112">
    <property type="entry name" value="Peptidase_C1"/>
    <property type="match status" value="1"/>
</dbReference>
<dbReference type="EnsemblMetazoa" id="ADIR004443-RA">
    <property type="protein sequence ID" value="ADIR004443-PA"/>
    <property type="gene ID" value="ADIR004443"/>
</dbReference>
<evidence type="ECO:0000256" key="8">
    <source>
        <dbReference type="SAM" id="MobiDB-lite"/>
    </source>
</evidence>
<dbReference type="InterPro" id="IPR025661">
    <property type="entry name" value="Pept_asp_AS"/>
</dbReference>
<evidence type="ECO:0000256" key="5">
    <source>
        <dbReference type="ARBA" id="ARBA00022807"/>
    </source>
</evidence>
<reference evidence="10" key="2">
    <citation type="submission" date="2020-05" db="UniProtKB">
        <authorList>
            <consortium name="EnsemblMetazoa"/>
        </authorList>
    </citation>
    <scope>IDENTIFICATION</scope>
    <source>
        <strain evidence="10">WRAIR2</strain>
    </source>
</reference>
<dbReference type="InterPro" id="IPR038765">
    <property type="entry name" value="Papain-like_cys_pep_sf"/>
</dbReference>
<evidence type="ECO:0000313" key="10">
    <source>
        <dbReference type="EnsemblMetazoa" id="ADIR004443-PA"/>
    </source>
</evidence>
<dbReference type="STRING" id="7168.A0A182N9W7"/>
<evidence type="ECO:0000256" key="2">
    <source>
        <dbReference type="ARBA" id="ARBA00022670"/>
    </source>
</evidence>
<keyword evidence="6" id="KW-0865">Zymogen</keyword>
<dbReference type="InterPro" id="IPR000668">
    <property type="entry name" value="Peptidase_C1A_C"/>
</dbReference>
<keyword evidence="2" id="KW-0645">Protease</keyword>
<dbReference type="VEuPathDB" id="VectorBase:ADIR004443"/>
<feature type="compositionally biased region" description="Basic and acidic residues" evidence="8">
    <location>
        <begin position="50"/>
        <end position="59"/>
    </location>
</feature>
<comment type="similarity">
    <text evidence="1">Belongs to the peptidase C1 family.</text>
</comment>
<dbReference type="InterPro" id="IPR013128">
    <property type="entry name" value="Peptidase_C1A"/>
</dbReference>
<feature type="domain" description="Peptidase C1A papain C-terminal" evidence="9">
    <location>
        <begin position="281"/>
        <end position="521"/>
    </location>
</feature>
<keyword evidence="4" id="KW-0378">Hydrolase</keyword>
<dbReference type="CDD" id="cd02620">
    <property type="entry name" value="Peptidase_C1A_CathepsinB"/>
    <property type="match status" value="1"/>
</dbReference>
<evidence type="ECO:0000256" key="1">
    <source>
        <dbReference type="ARBA" id="ARBA00008455"/>
    </source>
</evidence>
<dbReference type="SUPFAM" id="SSF54001">
    <property type="entry name" value="Cysteine proteinases"/>
    <property type="match status" value="1"/>
</dbReference>
<reference evidence="11" key="1">
    <citation type="submission" date="2013-03" db="EMBL/GenBank/DDBJ databases">
        <title>The Genome Sequence of Anopheles dirus WRAIR2.</title>
        <authorList>
            <consortium name="The Broad Institute Genomics Platform"/>
            <person name="Neafsey D.E."/>
            <person name="Walton C."/>
            <person name="Walker B."/>
            <person name="Young S.K."/>
            <person name="Zeng Q."/>
            <person name="Gargeya S."/>
            <person name="Fitzgerald M."/>
            <person name="Haas B."/>
            <person name="Abouelleil A."/>
            <person name="Allen A.W."/>
            <person name="Alvarado L."/>
            <person name="Arachchi H.M."/>
            <person name="Berlin A.M."/>
            <person name="Chapman S.B."/>
            <person name="Gainer-Dewar J."/>
            <person name="Goldberg J."/>
            <person name="Griggs A."/>
            <person name="Gujja S."/>
            <person name="Hansen M."/>
            <person name="Howarth C."/>
            <person name="Imamovic A."/>
            <person name="Ireland A."/>
            <person name="Larimer J."/>
            <person name="McCowan C."/>
            <person name="Murphy C."/>
            <person name="Pearson M."/>
            <person name="Poon T.W."/>
            <person name="Priest M."/>
            <person name="Roberts A."/>
            <person name="Saif S."/>
            <person name="Shea T."/>
            <person name="Sisk P."/>
            <person name="Sykes S."/>
            <person name="Wortman J."/>
            <person name="Nusbaum C."/>
            <person name="Birren B."/>
        </authorList>
    </citation>
    <scope>NUCLEOTIDE SEQUENCE [LARGE SCALE GENOMIC DNA]</scope>
    <source>
        <strain evidence="11">WRAIR2</strain>
    </source>
</reference>
<proteinExistence type="inferred from homology"/>
<evidence type="ECO:0000313" key="11">
    <source>
        <dbReference type="Proteomes" id="UP000075884"/>
    </source>
</evidence>
<name>A0A182N9W7_9DIPT</name>
<keyword evidence="11" id="KW-1185">Reference proteome</keyword>
<dbReference type="Proteomes" id="UP000075884">
    <property type="component" value="Unassembled WGS sequence"/>
</dbReference>
<dbReference type="PROSITE" id="PS00640">
    <property type="entry name" value="THIOL_PROTEASE_ASN"/>
    <property type="match status" value="1"/>
</dbReference>
<accession>A0A182N9W7</accession>
<keyword evidence="5" id="KW-0788">Thiol protease</keyword>
<feature type="compositionally biased region" description="Basic and acidic residues" evidence="8">
    <location>
        <begin position="77"/>
        <end position="86"/>
    </location>
</feature>
<evidence type="ECO:0000256" key="6">
    <source>
        <dbReference type="ARBA" id="ARBA00023145"/>
    </source>
</evidence>
<keyword evidence="3" id="KW-0732">Signal</keyword>